<comment type="caution">
    <text evidence="1">The sequence shown here is derived from an EMBL/GenBank/DDBJ whole genome shotgun (WGS) entry which is preliminary data.</text>
</comment>
<name>A0ABU0S7Z7_9HYPH</name>
<keyword evidence="2" id="KW-1185">Reference proteome</keyword>
<evidence type="ECO:0000313" key="1">
    <source>
        <dbReference type="EMBL" id="MDQ0996883.1"/>
    </source>
</evidence>
<dbReference type="RefSeq" id="WP_307280171.1">
    <property type="nucleotide sequence ID" value="NZ_JAUSZT010000003.1"/>
</dbReference>
<dbReference type="CDD" id="cd08054">
    <property type="entry name" value="gp6"/>
    <property type="match status" value="1"/>
</dbReference>
<dbReference type="Pfam" id="PF05135">
    <property type="entry name" value="Phage_connect_1"/>
    <property type="match status" value="1"/>
</dbReference>
<gene>
    <name evidence="1" type="ORF">QFZ34_002065</name>
</gene>
<dbReference type="NCBIfam" id="TIGR02215">
    <property type="entry name" value="phage_chp_gp8"/>
    <property type="match status" value="1"/>
</dbReference>
<protein>
    <submittedName>
        <fullName evidence="1">PhiE125 gp8 family phage protein</fullName>
    </submittedName>
</protein>
<evidence type="ECO:0000313" key="2">
    <source>
        <dbReference type="Proteomes" id="UP001237780"/>
    </source>
</evidence>
<dbReference type="InterPro" id="IPR011738">
    <property type="entry name" value="Phage_CHP"/>
</dbReference>
<dbReference type="Proteomes" id="UP001237780">
    <property type="component" value="Unassembled WGS sequence"/>
</dbReference>
<reference evidence="1 2" key="1">
    <citation type="submission" date="2023-07" db="EMBL/GenBank/DDBJ databases">
        <title>Comparative genomics of wheat-associated soil bacteria to identify genetic determinants of phenazine resistance.</title>
        <authorList>
            <person name="Mouncey N."/>
        </authorList>
    </citation>
    <scope>NUCLEOTIDE SEQUENCE [LARGE SCALE GENOMIC DNA]</scope>
    <source>
        <strain evidence="1 2">W4I11</strain>
    </source>
</reference>
<proteinExistence type="predicted"/>
<dbReference type="InterPro" id="IPR021146">
    <property type="entry name" value="Phage_gp6-like_head-tail"/>
</dbReference>
<sequence>MNIKVITPPAPVVTLPDAKAFLRVDFDDDNTLINGLIAAASKNIDGPFGWLDRAIGTQTLELGYTWYSCRYVELPFGPVQSVESVKYIDSEGVEQTVPEENYFLDGDCLHFVSGYSYPSVSAVSDPVKIRYVAGFETVPADVVLAVKLHIKMNFDPLDEPGRAGMQRAIDDLLRSYKKWSL</sequence>
<dbReference type="Gene3D" id="1.10.3230.30">
    <property type="entry name" value="Phage gp6-like head-tail connector protein"/>
    <property type="match status" value="1"/>
</dbReference>
<dbReference type="EMBL" id="JAUSZT010000003">
    <property type="protein sequence ID" value="MDQ0996883.1"/>
    <property type="molecule type" value="Genomic_DNA"/>
</dbReference>
<accession>A0ABU0S7Z7</accession>
<organism evidence="1 2">
    <name type="scientific">Phyllobacterium ifriqiyense</name>
    <dbReference type="NCBI Taxonomy" id="314238"/>
    <lineage>
        <taxon>Bacteria</taxon>
        <taxon>Pseudomonadati</taxon>
        <taxon>Pseudomonadota</taxon>
        <taxon>Alphaproteobacteria</taxon>
        <taxon>Hyphomicrobiales</taxon>
        <taxon>Phyllobacteriaceae</taxon>
        <taxon>Phyllobacterium</taxon>
    </lineage>
</organism>